<comment type="caution">
    <text evidence="2">The sequence shown here is derived from an EMBL/GenBank/DDBJ whole genome shotgun (WGS) entry which is preliminary data.</text>
</comment>
<feature type="region of interest" description="Disordered" evidence="1">
    <location>
        <begin position="121"/>
        <end position="165"/>
    </location>
</feature>
<dbReference type="EMBL" id="JANVFT010000005">
    <property type="protein sequence ID" value="KAJ4500572.1"/>
    <property type="molecule type" value="Genomic_DNA"/>
</dbReference>
<feature type="compositionally biased region" description="Basic and acidic residues" evidence="1">
    <location>
        <begin position="761"/>
        <end position="772"/>
    </location>
</feature>
<feature type="region of interest" description="Disordered" evidence="1">
    <location>
        <begin position="403"/>
        <end position="441"/>
    </location>
</feature>
<gene>
    <name evidence="2" type="ORF">C8R41DRAFT_914131</name>
</gene>
<proteinExistence type="predicted"/>
<organism evidence="2 3">
    <name type="scientific">Lentinula lateritia</name>
    <dbReference type="NCBI Taxonomy" id="40482"/>
    <lineage>
        <taxon>Eukaryota</taxon>
        <taxon>Fungi</taxon>
        <taxon>Dikarya</taxon>
        <taxon>Basidiomycota</taxon>
        <taxon>Agaricomycotina</taxon>
        <taxon>Agaricomycetes</taxon>
        <taxon>Agaricomycetidae</taxon>
        <taxon>Agaricales</taxon>
        <taxon>Marasmiineae</taxon>
        <taxon>Omphalotaceae</taxon>
        <taxon>Lentinula</taxon>
    </lineage>
</organism>
<feature type="compositionally biased region" description="Polar residues" evidence="1">
    <location>
        <begin position="405"/>
        <end position="440"/>
    </location>
</feature>
<feature type="region of interest" description="Disordered" evidence="1">
    <location>
        <begin position="203"/>
        <end position="233"/>
    </location>
</feature>
<evidence type="ECO:0000313" key="3">
    <source>
        <dbReference type="Proteomes" id="UP001150217"/>
    </source>
</evidence>
<feature type="compositionally biased region" description="Basic residues" evidence="1">
    <location>
        <begin position="206"/>
        <end position="218"/>
    </location>
</feature>
<reference evidence="2" key="1">
    <citation type="submission" date="2022-08" db="EMBL/GenBank/DDBJ databases">
        <title>A Global Phylogenomic Analysis of the Shiitake Genus Lentinula.</title>
        <authorList>
            <consortium name="DOE Joint Genome Institute"/>
            <person name="Sierra-Patev S."/>
            <person name="Min B."/>
            <person name="Naranjo-Ortiz M."/>
            <person name="Looney B."/>
            <person name="Konkel Z."/>
            <person name="Slot J.C."/>
            <person name="Sakamoto Y."/>
            <person name="Steenwyk J.L."/>
            <person name="Rokas A."/>
            <person name="Carro J."/>
            <person name="Camarero S."/>
            <person name="Ferreira P."/>
            <person name="Molpeceres G."/>
            <person name="Ruiz-Duenas F.J."/>
            <person name="Serrano A."/>
            <person name="Henrissat B."/>
            <person name="Drula E."/>
            <person name="Hughes K.W."/>
            <person name="Mata J.L."/>
            <person name="Ishikawa N.K."/>
            <person name="Vargas-Isla R."/>
            <person name="Ushijima S."/>
            <person name="Smith C.A."/>
            <person name="Ahrendt S."/>
            <person name="Andreopoulos W."/>
            <person name="He G."/>
            <person name="Labutti K."/>
            <person name="Lipzen A."/>
            <person name="Ng V."/>
            <person name="Riley R."/>
            <person name="Sandor L."/>
            <person name="Barry K."/>
            <person name="Martinez A.T."/>
            <person name="Xiao Y."/>
            <person name="Gibbons J.G."/>
            <person name="Terashima K."/>
            <person name="Grigoriev I.V."/>
            <person name="Hibbett D.S."/>
        </authorList>
    </citation>
    <scope>NUCLEOTIDE SEQUENCE</scope>
    <source>
        <strain evidence="2">RHP3577 ss4</strain>
    </source>
</reference>
<keyword evidence="3" id="KW-1185">Reference proteome</keyword>
<feature type="region of interest" description="Disordered" evidence="1">
    <location>
        <begin position="753"/>
        <end position="802"/>
    </location>
</feature>
<evidence type="ECO:0000256" key="1">
    <source>
        <dbReference type="SAM" id="MobiDB-lite"/>
    </source>
</evidence>
<evidence type="ECO:0008006" key="4">
    <source>
        <dbReference type="Google" id="ProtNLM"/>
    </source>
</evidence>
<protein>
    <recommendedName>
        <fullName evidence="4">J domain-containing protein</fullName>
    </recommendedName>
</protein>
<name>A0ABQ8VW15_9AGAR</name>
<feature type="compositionally biased region" description="Polar residues" evidence="1">
    <location>
        <begin position="137"/>
        <end position="161"/>
    </location>
</feature>
<feature type="compositionally biased region" description="Low complexity" evidence="1">
    <location>
        <begin position="125"/>
        <end position="135"/>
    </location>
</feature>
<dbReference type="Proteomes" id="UP001150217">
    <property type="component" value="Unassembled WGS sequence"/>
</dbReference>
<feature type="compositionally biased region" description="Low complexity" evidence="1">
    <location>
        <begin position="786"/>
        <end position="796"/>
    </location>
</feature>
<sequence>MQLPDGSEQWYCVTAPSKVAIEMQLPDSSEQWYCVTAPSKVAIEMQLPDGSEQWYCVTAPSKVAIEMQLPDGSEQWYCVTAPSKVAIGQGWCVKFASVDDAAMPRALQKCQECGCLAKDHKREANPSSPNSEPASKTAPNNRFSPSSGVPKSTSGPTSFHQAASDRKIETAADCLRQRLNKTMEGVGSAGDIDPAVMANVEAFKNSHSRPLKKKKRKSFGPPQGDSETTKDPDAIKRLKKDVSPISANAVLITNTPAIDKGILLCPSPSDLLKKWNVGLVQSITLNPDDQPLSIRAQISAKFEHLSPLVSSFRYLYREANGAGRPTMLRVVSRGKYLAIEDIRVLLDHGYNQATRKLSPRLFICLDIGYDVLAINGFQSPVKCISHPGDDEDSNDIDLQFPHAQAQEQPQTKSATTKSPTHSLSPSPTQIPSPQVFQSENSDSDFGTEDIVDMSGCQIKKLVQKLYYITSPSEKSVEWWPMKPSGVYLAIYHIIQRLQGQLHKAEQRDSAFFVQIIQEAFEVDDLFSFLRSFNNLAKLIENEPVEAFKGIQLGPHGIRSIAEVISKVEPLLILHESSLKSTEKRTIHQAYKELKEVTCSLIALIDLFFVRVSRGDRSPPGFSELFNAMDNILVAANIALYLSFATEDNEYGILGYDPNERDAHRSPGFWRTRLESDFGSADDASKIPFRNIRRGAFGLAGLRTYLESFLDSVPLPTTALHNKVFDIFSKFCIALAARLKELKNYQKKDYEYVEVSDDDDQSKEPLPKKEKGNKGSPYSKPRPTPKPTTGRPSPSTSNHYSVPATQDWKEELDKLEKKILPNNKVIKGIFRTIYHTFDKHPNRNVSWLNIVGLDTRAQFLELAKIFHPDKGGKEWEEKNNRIMQVLNLCKDKIQ</sequence>
<evidence type="ECO:0000313" key="2">
    <source>
        <dbReference type="EMBL" id="KAJ4500572.1"/>
    </source>
</evidence>
<accession>A0ABQ8VW15</accession>